<proteinExistence type="predicted"/>
<sequence>MQTSRLTDDGNAAGTPKTTRSMSFSEPSFSNVFSLGTTKSGYDQDDEDVLRYRPPLATMDEELEDPIEAPRMARTRSFSTSAALGSSVFSGGLSASLFSAPGAQDPFNVSTGPLGGSALAMGGDPISQLNRRLSGAGTAWPSSTGPDILPLNHRRSITSTSGYNAPIWESSGPFQPLPSSIERDRQQDRQVIARRFSVAPSSGLQNYDAYLDEAESNSTSALGSFNRYPQDGDAIHQSPRRHSVAVPGGSYIRPKMTSFDITSSFDALGLDDNERNTGHGWSASEGLLEEDEYQGDIGNTKDLGKGLSLGQLPHRGSLYMVEFKAGRSDLFYTSENSGLNLKTGDLVMVEADRGKDLGKITNDSITPQQIQALQAQQAENAALQAQQDGGNGGHRAPKEIHPKRIFGLAQSSEIAQLVSKNQDEIEAMVMCQTKVRQKRLPMEVVNAEYQWDRRKLTFYFTAERRIDFRELVRDLFKLYKTRIWMYALSPSMATSSNTGLQSNSPPPTPHAHQHHIQQQQRHHTASRHQGGSAGGVSPTSPRNHQQRLPTPKTPLIELATHIGDYLLHEDRLSCVKVSKDWNQAFSPALYHDMDDRQGAWPRILKSHDDPSTNQGQDQNWIHSLFKNHGCHIRHLSTQWRVVVDAAYLGRACTQLQSLSTNDFESSYTIKELDEYERA</sequence>
<organism evidence="3 4">
    <name type="scientific">Linnemannia exigua</name>
    <dbReference type="NCBI Taxonomy" id="604196"/>
    <lineage>
        <taxon>Eukaryota</taxon>
        <taxon>Fungi</taxon>
        <taxon>Fungi incertae sedis</taxon>
        <taxon>Mucoromycota</taxon>
        <taxon>Mortierellomycotina</taxon>
        <taxon>Mortierellomycetes</taxon>
        <taxon>Mortierellales</taxon>
        <taxon>Mortierellaceae</taxon>
        <taxon>Linnemannia</taxon>
    </lineage>
</organism>
<dbReference type="PANTHER" id="PTHR43830">
    <property type="entry name" value="PROTEIN PSP1"/>
    <property type="match status" value="1"/>
</dbReference>
<reference evidence="3" key="1">
    <citation type="journal article" date="2020" name="Fungal Divers.">
        <title>Resolving the Mortierellaceae phylogeny through synthesis of multi-gene phylogenetics and phylogenomics.</title>
        <authorList>
            <person name="Vandepol N."/>
            <person name="Liber J."/>
            <person name="Desiro A."/>
            <person name="Na H."/>
            <person name="Kennedy M."/>
            <person name="Barry K."/>
            <person name="Grigoriev I.V."/>
            <person name="Miller A.N."/>
            <person name="O'Donnell K."/>
            <person name="Stajich J.E."/>
            <person name="Bonito G."/>
        </authorList>
    </citation>
    <scope>NUCLEOTIDE SEQUENCE</scope>
    <source>
        <strain evidence="3">NRRL 28262</strain>
    </source>
</reference>
<dbReference type="InterPro" id="IPR047767">
    <property type="entry name" value="PSP1-like"/>
</dbReference>
<dbReference type="PROSITE" id="PS51411">
    <property type="entry name" value="PSP1_C"/>
    <property type="match status" value="1"/>
</dbReference>
<feature type="region of interest" description="Disordered" evidence="1">
    <location>
        <begin position="494"/>
        <end position="551"/>
    </location>
</feature>
<dbReference type="GO" id="GO:0005737">
    <property type="term" value="C:cytoplasm"/>
    <property type="evidence" value="ECO:0007669"/>
    <property type="project" value="TreeGrafter"/>
</dbReference>
<feature type="compositionally biased region" description="Polar residues" evidence="1">
    <location>
        <begin position="537"/>
        <end position="548"/>
    </location>
</feature>
<dbReference type="Pfam" id="PF04468">
    <property type="entry name" value="PSP1"/>
    <property type="match status" value="1"/>
</dbReference>
<feature type="compositionally biased region" description="Polar residues" evidence="1">
    <location>
        <begin position="494"/>
        <end position="503"/>
    </location>
</feature>
<name>A0AAD4D4K8_9FUNG</name>
<feature type="region of interest" description="Disordered" evidence="1">
    <location>
        <begin position="1"/>
        <end position="30"/>
    </location>
</feature>
<keyword evidence="4" id="KW-1185">Reference proteome</keyword>
<dbReference type="InterPro" id="IPR007557">
    <property type="entry name" value="PSP1_C"/>
</dbReference>
<gene>
    <name evidence="3" type="ORF">BGZ95_003169</name>
</gene>
<dbReference type="AlphaFoldDB" id="A0AAD4D4K8"/>
<protein>
    <recommendedName>
        <fullName evidence="2">PSP1 C-terminal domain-containing protein</fullName>
    </recommendedName>
</protein>
<dbReference type="NCBIfam" id="NF041131">
    <property type="entry name" value="RicT_YaaT_fam"/>
    <property type="match status" value="1"/>
</dbReference>
<feature type="compositionally biased region" description="Basic residues" evidence="1">
    <location>
        <begin position="511"/>
        <end position="526"/>
    </location>
</feature>
<evidence type="ECO:0000313" key="3">
    <source>
        <dbReference type="EMBL" id="KAG0265939.1"/>
    </source>
</evidence>
<comment type="caution">
    <text evidence="3">The sequence shown here is derived from an EMBL/GenBank/DDBJ whole genome shotgun (WGS) entry which is preliminary data.</text>
</comment>
<dbReference type="Proteomes" id="UP001194580">
    <property type="component" value="Unassembled WGS sequence"/>
</dbReference>
<evidence type="ECO:0000259" key="2">
    <source>
        <dbReference type="PROSITE" id="PS51411"/>
    </source>
</evidence>
<dbReference type="EMBL" id="JAAAIL010001706">
    <property type="protein sequence ID" value="KAG0265939.1"/>
    <property type="molecule type" value="Genomic_DNA"/>
</dbReference>
<dbReference type="PANTHER" id="PTHR43830:SF3">
    <property type="entry name" value="PROTEIN PSP1"/>
    <property type="match status" value="1"/>
</dbReference>
<feature type="compositionally biased region" description="Polar residues" evidence="1">
    <location>
        <begin position="16"/>
        <end position="30"/>
    </location>
</feature>
<evidence type="ECO:0000313" key="4">
    <source>
        <dbReference type="Proteomes" id="UP001194580"/>
    </source>
</evidence>
<evidence type="ECO:0000256" key="1">
    <source>
        <dbReference type="SAM" id="MobiDB-lite"/>
    </source>
</evidence>
<feature type="domain" description="PSP1 C-terminal" evidence="2">
    <location>
        <begin position="403"/>
        <end position="488"/>
    </location>
</feature>
<accession>A0AAD4D4K8</accession>